<proteinExistence type="predicted"/>
<dbReference type="Proteomes" id="UP000543224">
    <property type="component" value="Unassembled WGS sequence"/>
</dbReference>
<evidence type="ECO:0000313" key="1">
    <source>
        <dbReference type="EMBL" id="GFP26386.1"/>
    </source>
</evidence>
<gene>
    <name evidence="1" type="ORF">HKBW3S25_01879</name>
</gene>
<comment type="caution">
    <text evidence="1">The sequence shown here is derived from an EMBL/GenBank/DDBJ whole genome shotgun (WGS) entry which is preliminary data.</text>
</comment>
<dbReference type="AlphaFoldDB" id="A0A6V8P6H7"/>
<dbReference type="EMBL" id="BLRX01000570">
    <property type="protein sequence ID" value="GFP26386.1"/>
    <property type="molecule type" value="Genomic_DNA"/>
</dbReference>
<protein>
    <submittedName>
        <fullName evidence="1">Uncharacterized protein</fullName>
    </submittedName>
</protein>
<reference evidence="1 2" key="1">
    <citation type="journal article" date="2020" name="Front. Microbiol.">
        <title>Single-cell genomics of novel Actinobacteria with the Wood-Ljungdahl pathway discovered in a serpentinizing system.</title>
        <authorList>
            <person name="Merino N."/>
            <person name="Kawai M."/>
            <person name="Boyd E.S."/>
            <person name="Colman D.R."/>
            <person name="McGlynn S.E."/>
            <person name="Nealson K.H."/>
            <person name="Kurokawa K."/>
            <person name="Hongoh Y."/>
        </authorList>
    </citation>
    <scope>NUCLEOTIDE SEQUENCE [LARGE SCALE GENOMIC DNA]</scope>
    <source>
        <strain evidence="1 2">S25</strain>
    </source>
</reference>
<sequence length="108" mass="11580">MVAVSSNIVLWHLAHQSLASLSNVLQPALQNVAEPLQVLPQEGASGIAEFVAILPVLEKIGLDTLTQISELAADGVTIEEAQQALDILRNQLSAEELSKLLTVFNLEQ</sequence>
<evidence type="ECO:0000313" key="2">
    <source>
        <dbReference type="Proteomes" id="UP000543224"/>
    </source>
</evidence>
<name>A0A6V8P6H7_9ACTN</name>
<accession>A0A6V8P6H7</accession>
<organism evidence="1 2">
    <name type="scientific">Candidatus Hakubella thermalkaliphila</name>
    <dbReference type="NCBI Taxonomy" id="2754717"/>
    <lineage>
        <taxon>Bacteria</taxon>
        <taxon>Bacillati</taxon>
        <taxon>Actinomycetota</taxon>
        <taxon>Actinomycetota incertae sedis</taxon>
        <taxon>Candidatus Hakubellales</taxon>
        <taxon>Candidatus Hakubellaceae</taxon>
        <taxon>Candidatus Hakubella</taxon>
    </lineage>
</organism>